<evidence type="ECO:0000256" key="2">
    <source>
        <dbReference type="SAM" id="SignalP"/>
    </source>
</evidence>
<name>A0A6G4U2Q4_9ACTN</name>
<dbReference type="SUPFAM" id="SSF56601">
    <property type="entry name" value="beta-lactamase/transpeptidase-like"/>
    <property type="match status" value="1"/>
</dbReference>
<feature type="region of interest" description="Disordered" evidence="1">
    <location>
        <begin position="369"/>
        <end position="406"/>
    </location>
</feature>
<dbReference type="GO" id="GO:0006508">
    <property type="term" value="P:proteolysis"/>
    <property type="evidence" value="ECO:0007669"/>
    <property type="project" value="InterPro"/>
</dbReference>
<reference evidence="4 5" key="1">
    <citation type="submission" date="2020-02" db="EMBL/GenBank/DDBJ databases">
        <title>Whole-genome analyses of novel actinobacteria.</title>
        <authorList>
            <person name="Sahin N."/>
        </authorList>
    </citation>
    <scope>NUCLEOTIDE SEQUENCE [LARGE SCALE GENOMIC DNA]</scope>
    <source>
        <strain evidence="4 5">A7024</strain>
    </source>
</reference>
<feature type="domain" description="Peptidase S11 D-alanyl-D-alanine carboxypeptidase A N-terminal" evidence="3">
    <location>
        <begin position="110"/>
        <end position="337"/>
    </location>
</feature>
<feature type="region of interest" description="Disordered" evidence="1">
    <location>
        <begin position="34"/>
        <end position="109"/>
    </location>
</feature>
<dbReference type="PANTHER" id="PTHR21581">
    <property type="entry name" value="D-ALANYL-D-ALANINE CARBOXYPEPTIDASE"/>
    <property type="match status" value="1"/>
</dbReference>
<keyword evidence="4" id="KW-0645">Protease</keyword>
<dbReference type="Proteomes" id="UP000481583">
    <property type="component" value="Unassembled WGS sequence"/>
</dbReference>
<keyword evidence="4" id="KW-0378">Hydrolase</keyword>
<sequence length="436" mass="45099">MRSQVTRSQLRCVRCAAVALPAAALLAGAVPAAAADGSDGKSTVGGELLGKPGDHVRPRTGVPLRVGGEVLDRAGTRTGPRGAVPLETGKVRLGTPGEPVRPGRGAPRLPDELTAASWVVADAKTGEVLAARNAHRRLAPASTLKMLFAASLLPKLGSAQRHRVSAAELEGVGDGSSAVGVEEGMTYAARDLWRGVFLASGNDAVHVLMSMNGGKAKTVADMQATADDLGAADTVVKEPDGYDAAGQSSSAYDLTLIARAGLRNPEFREYAATARTTFPAAGGAFAVENTNRLMTGDFDVEPYKGIAGVKNGNTSEAGATFTGLAKRGDRELLVTVMRPSDDHNQVYREAASLLDWGFDAAGTVEPVGRLVEPKSSREDAKPARHAAKPPTAPPAGTAGNEAEGSSAALPTAAVLLALLSPLAFPRVRTRLRRRRG</sequence>
<accession>A0A6G4U2Q4</accession>
<comment type="caution">
    <text evidence="4">The sequence shown here is derived from an EMBL/GenBank/DDBJ whole genome shotgun (WGS) entry which is preliminary data.</text>
</comment>
<dbReference type="InterPro" id="IPR001967">
    <property type="entry name" value="Peptidase_S11_N"/>
</dbReference>
<evidence type="ECO:0000313" key="4">
    <source>
        <dbReference type="EMBL" id="NGN66539.1"/>
    </source>
</evidence>
<keyword evidence="2" id="KW-0732">Signal</keyword>
<evidence type="ECO:0000259" key="3">
    <source>
        <dbReference type="Pfam" id="PF00768"/>
    </source>
</evidence>
<evidence type="ECO:0000256" key="1">
    <source>
        <dbReference type="SAM" id="MobiDB-lite"/>
    </source>
</evidence>
<protein>
    <submittedName>
        <fullName evidence="4">D-alanyl-D-alanine carboxypeptidase</fullName>
    </submittedName>
</protein>
<dbReference type="Pfam" id="PF00768">
    <property type="entry name" value="Peptidase_S11"/>
    <property type="match status" value="1"/>
</dbReference>
<organism evidence="4 5">
    <name type="scientific">Streptomyces coryli</name>
    <dbReference type="NCBI Taxonomy" id="1128680"/>
    <lineage>
        <taxon>Bacteria</taxon>
        <taxon>Bacillati</taxon>
        <taxon>Actinomycetota</taxon>
        <taxon>Actinomycetes</taxon>
        <taxon>Kitasatosporales</taxon>
        <taxon>Streptomycetaceae</taxon>
        <taxon>Streptomyces</taxon>
    </lineage>
</organism>
<evidence type="ECO:0000313" key="5">
    <source>
        <dbReference type="Proteomes" id="UP000481583"/>
    </source>
</evidence>
<dbReference type="EMBL" id="JAAKZV010000100">
    <property type="protein sequence ID" value="NGN66539.1"/>
    <property type="molecule type" value="Genomic_DNA"/>
</dbReference>
<feature type="chain" id="PRO_5026318217" evidence="2">
    <location>
        <begin position="35"/>
        <end position="436"/>
    </location>
</feature>
<dbReference type="GO" id="GO:0009002">
    <property type="term" value="F:serine-type D-Ala-D-Ala carboxypeptidase activity"/>
    <property type="evidence" value="ECO:0007669"/>
    <property type="project" value="InterPro"/>
</dbReference>
<dbReference type="PANTHER" id="PTHR21581:SF33">
    <property type="entry name" value="D-ALANYL-D-ALANINE CARBOXYPEPTIDASE DACB"/>
    <property type="match status" value="1"/>
</dbReference>
<keyword evidence="4" id="KW-0121">Carboxypeptidase</keyword>
<feature type="signal peptide" evidence="2">
    <location>
        <begin position="1"/>
        <end position="34"/>
    </location>
</feature>
<proteinExistence type="predicted"/>
<feature type="compositionally biased region" description="Low complexity" evidence="1">
    <location>
        <begin position="394"/>
        <end position="406"/>
    </location>
</feature>
<gene>
    <name evidence="4" type="ORF">G5C51_21885</name>
</gene>
<dbReference type="AlphaFoldDB" id="A0A6G4U2Q4"/>
<keyword evidence="5" id="KW-1185">Reference proteome</keyword>
<dbReference type="Gene3D" id="3.40.710.10">
    <property type="entry name" value="DD-peptidase/beta-lactamase superfamily"/>
    <property type="match status" value="1"/>
</dbReference>
<feature type="compositionally biased region" description="Basic and acidic residues" evidence="1">
    <location>
        <begin position="371"/>
        <end position="382"/>
    </location>
</feature>
<dbReference type="InterPro" id="IPR012338">
    <property type="entry name" value="Beta-lactam/transpept-like"/>
</dbReference>